<protein>
    <submittedName>
        <fullName evidence="1">Uncharacterized protein</fullName>
    </submittedName>
</protein>
<reference evidence="1" key="1">
    <citation type="submission" date="2022-11" db="EMBL/GenBank/DDBJ databases">
        <title>Genome Sequence of Cubamyces cubensis.</title>
        <authorList>
            <person name="Buettner E."/>
        </authorList>
    </citation>
    <scope>NUCLEOTIDE SEQUENCE</scope>
    <source>
        <strain evidence="1">MPL-01</strain>
    </source>
</reference>
<proteinExistence type="predicted"/>
<organism evidence="1 2">
    <name type="scientific">Trametes cubensis</name>
    <dbReference type="NCBI Taxonomy" id="1111947"/>
    <lineage>
        <taxon>Eukaryota</taxon>
        <taxon>Fungi</taxon>
        <taxon>Dikarya</taxon>
        <taxon>Basidiomycota</taxon>
        <taxon>Agaricomycotina</taxon>
        <taxon>Agaricomycetes</taxon>
        <taxon>Polyporales</taxon>
        <taxon>Polyporaceae</taxon>
        <taxon>Trametes</taxon>
    </lineage>
</organism>
<dbReference type="EMBL" id="JAPEVG010000223">
    <property type="protein sequence ID" value="KAJ8473434.1"/>
    <property type="molecule type" value="Genomic_DNA"/>
</dbReference>
<sequence length="91" mass="9685">MLASALGVFHLTGDDGPSFVFVPLCITAAAKCYDHCQLSTPTFIKLFPNATHEPTLSANATPIFPVAWGGIAYAGKLRTDMTSEFARAPLL</sequence>
<evidence type="ECO:0000313" key="1">
    <source>
        <dbReference type="EMBL" id="KAJ8473434.1"/>
    </source>
</evidence>
<evidence type="ECO:0000313" key="2">
    <source>
        <dbReference type="Proteomes" id="UP001215151"/>
    </source>
</evidence>
<gene>
    <name evidence="1" type="ORF">ONZ51_g7880</name>
</gene>
<comment type="caution">
    <text evidence="1">The sequence shown here is derived from an EMBL/GenBank/DDBJ whole genome shotgun (WGS) entry which is preliminary data.</text>
</comment>
<name>A0AAD7TPB9_9APHY</name>
<dbReference type="AlphaFoldDB" id="A0AAD7TPB9"/>
<dbReference type="Proteomes" id="UP001215151">
    <property type="component" value="Unassembled WGS sequence"/>
</dbReference>
<accession>A0AAD7TPB9</accession>
<keyword evidence="2" id="KW-1185">Reference proteome</keyword>